<proteinExistence type="predicted"/>
<gene>
    <name evidence="2" type="ORF">BD626DRAFT_149840</name>
</gene>
<dbReference type="Proteomes" id="UP000320762">
    <property type="component" value="Unassembled WGS sequence"/>
</dbReference>
<name>A0A550C3Z4_9AGAR</name>
<organism evidence="2 3">
    <name type="scientific">Schizophyllum amplum</name>
    <dbReference type="NCBI Taxonomy" id="97359"/>
    <lineage>
        <taxon>Eukaryota</taxon>
        <taxon>Fungi</taxon>
        <taxon>Dikarya</taxon>
        <taxon>Basidiomycota</taxon>
        <taxon>Agaricomycotina</taxon>
        <taxon>Agaricomycetes</taxon>
        <taxon>Agaricomycetidae</taxon>
        <taxon>Agaricales</taxon>
        <taxon>Schizophyllaceae</taxon>
        <taxon>Schizophyllum</taxon>
    </lineage>
</organism>
<protein>
    <submittedName>
        <fullName evidence="2">Uncharacterized protein</fullName>
    </submittedName>
</protein>
<sequence>MKDERAIQGRHMNGKRDDSIAPGPPSYVGRRIPSYTQDDRLRRTPGRWGVTHTGATPERVSRTRTPLAPCSRSRRAGEHPAIDRSGIARYGLAALARSQR</sequence>
<evidence type="ECO:0000313" key="3">
    <source>
        <dbReference type="Proteomes" id="UP000320762"/>
    </source>
</evidence>
<dbReference type="AlphaFoldDB" id="A0A550C3Z4"/>
<reference evidence="2 3" key="1">
    <citation type="journal article" date="2019" name="New Phytol.">
        <title>Comparative genomics reveals unique wood-decay strategies and fruiting body development in the Schizophyllaceae.</title>
        <authorList>
            <person name="Almasi E."/>
            <person name="Sahu N."/>
            <person name="Krizsan K."/>
            <person name="Balint B."/>
            <person name="Kovacs G.M."/>
            <person name="Kiss B."/>
            <person name="Cseklye J."/>
            <person name="Drula E."/>
            <person name="Henrissat B."/>
            <person name="Nagy I."/>
            <person name="Chovatia M."/>
            <person name="Adam C."/>
            <person name="LaButti K."/>
            <person name="Lipzen A."/>
            <person name="Riley R."/>
            <person name="Grigoriev I.V."/>
            <person name="Nagy L.G."/>
        </authorList>
    </citation>
    <scope>NUCLEOTIDE SEQUENCE [LARGE SCALE GENOMIC DNA]</scope>
    <source>
        <strain evidence="2 3">NL-1724</strain>
    </source>
</reference>
<dbReference type="EMBL" id="VDMD01000027">
    <property type="protein sequence ID" value="TRM59514.1"/>
    <property type="molecule type" value="Genomic_DNA"/>
</dbReference>
<feature type="region of interest" description="Disordered" evidence="1">
    <location>
        <begin position="1"/>
        <end position="82"/>
    </location>
</feature>
<comment type="caution">
    <text evidence="2">The sequence shown here is derived from an EMBL/GenBank/DDBJ whole genome shotgun (WGS) entry which is preliminary data.</text>
</comment>
<keyword evidence="3" id="KW-1185">Reference proteome</keyword>
<evidence type="ECO:0000256" key="1">
    <source>
        <dbReference type="SAM" id="MobiDB-lite"/>
    </source>
</evidence>
<accession>A0A550C3Z4</accession>
<evidence type="ECO:0000313" key="2">
    <source>
        <dbReference type="EMBL" id="TRM59514.1"/>
    </source>
</evidence>